<name>A0A2G9ZDX6_9BACT</name>
<evidence type="ECO:0000313" key="2">
    <source>
        <dbReference type="Proteomes" id="UP000230447"/>
    </source>
</evidence>
<evidence type="ECO:0000313" key="1">
    <source>
        <dbReference type="EMBL" id="PIP31393.1"/>
    </source>
</evidence>
<gene>
    <name evidence="1" type="ORF">COX24_03850</name>
</gene>
<comment type="caution">
    <text evidence="1">The sequence shown here is derived from an EMBL/GenBank/DDBJ whole genome shotgun (WGS) entry which is preliminary data.</text>
</comment>
<evidence type="ECO:0008006" key="3">
    <source>
        <dbReference type="Google" id="ProtNLM"/>
    </source>
</evidence>
<protein>
    <recommendedName>
        <fullName evidence="3">Four helix bundle protein</fullName>
    </recommendedName>
</protein>
<sequence>MGFEHKTLSEGRWNSFSFAFQMANIASEVSRSINWRNKNDKKYSQLALFRALELIDLTITDPKNKKRVWELARAREVLADYFLGDQQYGSTDRNLLNYFEIFTFANIASL</sequence>
<proteinExistence type="predicted"/>
<dbReference type="EMBL" id="PCSB01000081">
    <property type="protein sequence ID" value="PIP31393.1"/>
    <property type="molecule type" value="Genomic_DNA"/>
</dbReference>
<organism evidence="1 2">
    <name type="scientific">bacterium (Candidatus Gribaldobacteria) CG23_combo_of_CG06-09_8_20_14_all_37_87_8</name>
    <dbReference type="NCBI Taxonomy" id="2014278"/>
    <lineage>
        <taxon>Bacteria</taxon>
        <taxon>Candidatus Gribaldobacteria</taxon>
    </lineage>
</organism>
<dbReference type="AlphaFoldDB" id="A0A2G9ZDX6"/>
<reference evidence="1 2" key="1">
    <citation type="submission" date="2017-09" db="EMBL/GenBank/DDBJ databases">
        <title>Depth-based differentiation of microbial function through sediment-hosted aquifers and enrichment of novel symbionts in the deep terrestrial subsurface.</title>
        <authorList>
            <person name="Probst A.J."/>
            <person name="Ladd B."/>
            <person name="Jarett J.K."/>
            <person name="Geller-Mcgrath D.E."/>
            <person name="Sieber C.M."/>
            <person name="Emerson J.B."/>
            <person name="Anantharaman K."/>
            <person name="Thomas B.C."/>
            <person name="Malmstrom R."/>
            <person name="Stieglmeier M."/>
            <person name="Klingl A."/>
            <person name="Woyke T."/>
            <person name="Ryan C.M."/>
            <person name="Banfield J.F."/>
        </authorList>
    </citation>
    <scope>NUCLEOTIDE SEQUENCE [LARGE SCALE GENOMIC DNA]</scope>
    <source>
        <strain evidence="1">CG23_combo_of_CG06-09_8_20_14_all_37_87_8</strain>
    </source>
</reference>
<dbReference type="Proteomes" id="UP000230447">
    <property type="component" value="Unassembled WGS sequence"/>
</dbReference>
<accession>A0A2G9ZDX6</accession>